<evidence type="ECO:0000313" key="8">
    <source>
        <dbReference type="EMBL" id="CAG9760934.1"/>
    </source>
</evidence>
<evidence type="ECO:0000256" key="7">
    <source>
        <dbReference type="ARBA" id="ARBA00047984"/>
    </source>
</evidence>
<evidence type="ECO:0000256" key="1">
    <source>
        <dbReference type="ARBA" id="ARBA00012552"/>
    </source>
</evidence>
<dbReference type="EC" id="3.6.4.13" evidence="1"/>
<dbReference type="GO" id="GO:0003724">
    <property type="term" value="F:RNA helicase activity"/>
    <property type="evidence" value="ECO:0007669"/>
    <property type="project" value="UniProtKB-EC"/>
</dbReference>
<dbReference type="GO" id="GO:0042078">
    <property type="term" value="P:germ-line stem cell division"/>
    <property type="evidence" value="ECO:0007669"/>
    <property type="project" value="TreeGrafter"/>
</dbReference>
<evidence type="ECO:0000256" key="2">
    <source>
        <dbReference type="ARBA" id="ARBA00022737"/>
    </source>
</evidence>
<evidence type="ECO:0000256" key="4">
    <source>
        <dbReference type="ARBA" id="ARBA00022801"/>
    </source>
</evidence>
<evidence type="ECO:0000256" key="5">
    <source>
        <dbReference type="ARBA" id="ARBA00022806"/>
    </source>
</evidence>
<keyword evidence="5" id="KW-0347">Helicase</keyword>
<keyword evidence="2" id="KW-0677">Repeat</keyword>
<protein>
    <recommendedName>
        <fullName evidence="1">RNA helicase</fullName>
        <ecNumber evidence="1">3.6.4.13</ecNumber>
    </recommendedName>
</protein>
<dbReference type="PANTHER" id="PTHR22655:SF2">
    <property type="entry name" value="ATP-DEPENDENT RNA HELICASE TDRD12-RELATED"/>
    <property type="match status" value="1"/>
</dbReference>
<keyword evidence="4" id="KW-0378">Hydrolase</keyword>
<dbReference type="OrthoDB" id="249932at2759"/>
<reference evidence="8" key="1">
    <citation type="submission" date="2022-01" db="EMBL/GenBank/DDBJ databases">
        <authorList>
            <person name="King R."/>
        </authorList>
    </citation>
    <scope>NUCLEOTIDE SEQUENCE</scope>
</reference>
<dbReference type="EMBL" id="OU892277">
    <property type="protein sequence ID" value="CAG9760934.1"/>
    <property type="molecule type" value="Genomic_DNA"/>
</dbReference>
<organism evidence="8 9">
    <name type="scientific">Ceutorhynchus assimilis</name>
    <name type="common">cabbage seed weevil</name>
    <dbReference type="NCBI Taxonomy" id="467358"/>
    <lineage>
        <taxon>Eukaryota</taxon>
        <taxon>Metazoa</taxon>
        <taxon>Ecdysozoa</taxon>
        <taxon>Arthropoda</taxon>
        <taxon>Hexapoda</taxon>
        <taxon>Insecta</taxon>
        <taxon>Pterygota</taxon>
        <taxon>Neoptera</taxon>
        <taxon>Endopterygota</taxon>
        <taxon>Coleoptera</taxon>
        <taxon>Polyphaga</taxon>
        <taxon>Cucujiformia</taxon>
        <taxon>Curculionidae</taxon>
        <taxon>Ceutorhynchinae</taxon>
        <taxon>Ceutorhynchus</taxon>
    </lineage>
</organism>
<name>A0A9N9MFJ3_9CUCU</name>
<comment type="catalytic activity">
    <reaction evidence="7">
        <text>ATP + H2O = ADP + phosphate + H(+)</text>
        <dbReference type="Rhea" id="RHEA:13065"/>
        <dbReference type="ChEBI" id="CHEBI:15377"/>
        <dbReference type="ChEBI" id="CHEBI:15378"/>
        <dbReference type="ChEBI" id="CHEBI:30616"/>
        <dbReference type="ChEBI" id="CHEBI:43474"/>
        <dbReference type="ChEBI" id="CHEBI:456216"/>
        <dbReference type="EC" id="3.6.4.13"/>
    </reaction>
</comment>
<dbReference type="AlphaFoldDB" id="A0A9N9MFJ3"/>
<evidence type="ECO:0000313" key="9">
    <source>
        <dbReference type="Proteomes" id="UP001152799"/>
    </source>
</evidence>
<keyword evidence="6" id="KW-0067">ATP-binding</keyword>
<gene>
    <name evidence="8" type="ORF">CEUTPL_LOCUS1649</name>
</gene>
<dbReference type="PANTHER" id="PTHR22655">
    <property type="entry name" value="ATP-DEPENDENT RNA HELICASE TDRD12-RELATED"/>
    <property type="match status" value="1"/>
</dbReference>
<evidence type="ECO:0000256" key="3">
    <source>
        <dbReference type="ARBA" id="ARBA00022741"/>
    </source>
</evidence>
<keyword evidence="3" id="KW-0547">Nucleotide-binding</keyword>
<dbReference type="Proteomes" id="UP001152799">
    <property type="component" value="Chromosome 1"/>
</dbReference>
<dbReference type="GO" id="GO:0016787">
    <property type="term" value="F:hydrolase activity"/>
    <property type="evidence" value="ECO:0007669"/>
    <property type="project" value="UniProtKB-KW"/>
</dbReference>
<dbReference type="GO" id="GO:0005524">
    <property type="term" value="F:ATP binding"/>
    <property type="evidence" value="ECO:0007669"/>
    <property type="project" value="UniProtKB-KW"/>
</dbReference>
<keyword evidence="9" id="KW-1185">Reference proteome</keyword>
<accession>A0A9N9MFJ3</accession>
<evidence type="ECO:0000256" key="6">
    <source>
        <dbReference type="ARBA" id="ARBA00022840"/>
    </source>
</evidence>
<sequence length="152" mass="17762">MPTALLHMISVKATDYKRVFHFVLEDADIILKSHNELIKKFLNLADQVLRHRNCPKSIQLIMCAQHWTVQMKDILLKLNQVPTVCIGNYLEAALYGRNKFSMKFLDSNNKESSLQKVLDNKYKFTKSVLICNEDEVEDIQTFFTVEEIEYMS</sequence>
<proteinExistence type="predicted"/>